<evidence type="ECO:0000256" key="5">
    <source>
        <dbReference type="ARBA" id="ARBA00023186"/>
    </source>
</evidence>
<dbReference type="AlphaFoldDB" id="A0A2M8IV15"/>
<evidence type="ECO:0000256" key="4">
    <source>
        <dbReference type="ARBA" id="ARBA00022840"/>
    </source>
</evidence>
<dbReference type="GO" id="GO:0005737">
    <property type="term" value="C:cytoplasm"/>
    <property type="evidence" value="ECO:0007669"/>
    <property type="project" value="UniProtKB-SubCell"/>
</dbReference>
<feature type="binding site" evidence="7">
    <location>
        <position position="51"/>
    </location>
    <ligand>
        <name>ATP</name>
        <dbReference type="ChEBI" id="CHEBI:30616"/>
    </ligand>
</feature>
<evidence type="ECO:0000256" key="7">
    <source>
        <dbReference type="HAMAP-Rule" id="MF_00600"/>
    </source>
</evidence>
<dbReference type="InterPro" id="IPR027409">
    <property type="entry name" value="GroEL-like_apical_dom_sf"/>
</dbReference>
<evidence type="ECO:0000256" key="6">
    <source>
        <dbReference type="ARBA" id="ARBA00023235"/>
    </source>
</evidence>
<dbReference type="RefSeq" id="WP_100164650.1">
    <property type="nucleotide sequence ID" value="NZ_PGTB01000194.1"/>
</dbReference>
<dbReference type="OrthoDB" id="9766614at2"/>
<keyword evidence="12" id="KW-1185">Reference proteome</keyword>
<dbReference type="PRINTS" id="PR00298">
    <property type="entry name" value="CHAPERONIN60"/>
</dbReference>
<gene>
    <name evidence="7 11" type="primary">groL</name>
    <name evidence="7" type="synonym">groEL</name>
    <name evidence="11" type="ORF">CVM52_22730</name>
</gene>
<dbReference type="PANTHER" id="PTHR45633">
    <property type="entry name" value="60 KDA HEAT SHOCK PROTEIN, MITOCHONDRIAL"/>
    <property type="match status" value="1"/>
</dbReference>
<feature type="compositionally biased region" description="Gly residues" evidence="10">
    <location>
        <begin position="538"/>
        <end position="547"/>
    </location>
</feature>
<dbReference type="PROSITE" id="PS00296">
    <property type="entry name" value="CHAPERONINS_CPN60"/>
    <property type="match status" value="1"/>
</dbReference>
<dbReference type="GO" id="GO:0016853">
    <property type="term" value="F:isomerase activity"/>
    <property type="evidence" value="ECO:0007669"/>
    <property type="project" value="UniProtKB-KW"/>
</dbReference>
<dbReference type="GO" id="GO:0140662">
    <property type="term" value="F:ATP-dependent protein folding chaperone"/>
    <property type="evidence" value="ECO:0007669"/>
    <property type="project" value="InterPro"/>
</dbReference>
<feature type="region of interest" description="Disordered" evidence="10">
    <location>
        <begin position="526"/>
        <end position="547"/>
    </location>
</feature>
<protein>
    <recommendedName>
        <fullName evidence="7">Chaperonin GroEL</fullName>
        <ecNumber evidence="7">5.6.1.7</ecNumber>
    </recommendedName>
    <alternativeName>
        <fullName evidence="7">60 kDa chaperonin</fullName>
    </alternativeName>
    <alternativeName>
        <fullName evidence="7">Chaperonin-60</fullName>
        <shortName evidence="7">Cpn60</shortName>
    </alternativeName>
</protein>
<keyword evidence="4 7" id="KW-0067">ATP-binding</keyword>
<dbReference type="Gene3D" id="3.30.260.10">
    <property type="entry name" value="TCP-1-like chaperonin intermediate domain"/>
    <property type="match status" value="1"/>
</dbReference>
<evidence type="ECO:0000256" key="2">
    <source>
        <dbReference type="ARBA" id="ARBA00022490"/>
    </source>
</evidence>
<dbReference type="InterPro" id="IPR027410">
    <property type="entry name" value="TCP-1-like_intermed_sf"/>
</dbReference>
<evidence type="ECO:0000313" key="11">
    <source>
        <dbReference type="EMBL" id="PJE34348.1"/>
    </source>
</evidence>
<dbReference type="InterPro" id="IPR027413">
    <property type="entry name" value="GROEL-like_equatorial_sf"/>
</dbReference>
<proteinExistence type="inferred from homology"/>
<dbReference type="EMBL" id="PGTB01000194">
    <property type="protein sequence ID" value="PJE34348.1"/>
    <property type="molecule type" value="Genomic_DNA"/>
</dbReference>
<dbReference type="GO" id="GO:0042026">
    <property type="term" value="P:protein refolding"/>
    <property type="evidence" value="ECO:0007669"/>
    <property type="project" value="UniProtKB-UniRule"/>
</dbReference>
<sequence length="547" mass="57938">MSAKDVKFDTDARNRMLKGVNILADAVKVTLGPKGRNVVLDKSFGAPRITKDGVSVAKEIELEDKFENMGAQMVKEVAQRTNDEAGDGTTTATVLAQAIVKEGMKSVAAGMNPMDLKRGIDLATTKVVDAIKSAARDVSDSHEVAQVGTISANGEEEIGRQIADAMQKVGNEGVITVEENKGLETETDVVEGMQFDRGYLSPYFVTNADKMTAELEDCMILLHEKKLSSLQPMVPLLESVIQSQKPLLIIAEDVEGEALATLVVNKLRGGLKIAAVKAPGFGDRRKAMLQDIAILTGGQVISEDLGMKLENVTIDMLGSAKKVSITKDETTVVDGAGEKAEIEARVSQIRGQIEETTSDYDREKLQERVAKLAGGVAVIRVGGMTEVEVKERKDRVDDALNATRAAVQEGIVVGGGVALVQAAKALDGLTGINNDQNVGISIVRKALEAPLRQIAENAGVDGSVVAGKIRESEDKTFGFNAQTEEYGDMFKFGVIDPAKVVRTALQDAASIAGLLITTEAMVADKPEPKGAAPAGGMPDMGGMGGMM</sequence>
<comment type="caution">
    <text evidence="11">The sequence shown here is derived from an EMBL/GenBank/DDBJ whole genome shotgun (WGS) entry which is preliminary data.</text>
</comment>
<dbReference type="SUPFAM" id="SSF52029">
    <property type="entry name" value="GroEL apical domain-like"/>
    <property type="match status" value="1"/>
</dbReference>
<keyword evidence="3 7" id="KW-0547">Nucleotide-binding</keyword>
<feature type="binding site" evidence="7">
    <location>
        <begin position="87"/>
        <end position="91"/>
    </location>
    <ligand>
        <name>ATP</name>
        <dbReference type="ChEBI" id="CHEBI:30616"/>
    </ligand>
</feature>
<evidence type="ECO:0000256" key="9">
    <source>
        <dbReference type="RuleBase" id="RU000419"/>
    </source>
</evidence>
<evidence type="ECO:0000256" key="10">
    <source>
        <dbReference type="SAM" id="MobiDB-lite"/>
    </source>
</evidence>
<evidence type="ECO:0000256" key="1">
    <source>
        <dbReference type="ARBA" id="ARBA00006607"/>
    </source>
</evidence>
<feature type="binding site" evidence="7">
    <location>
        <position position="496"/>
    </location>
    <ligand>
        <name>ATP</name>
        <dbReference type="ChEBI" id="CHEBI:30616"/>
    </ligand>
</feature>
<evidence type="ECO:0000256" key="8">
    <source>
        <dbReference type="RuleBase" id="RU000418"/>
    </source>
</evidence>
<dbReference type="NCBIfam" id="NF009487">
    <property type="entry name" value="PRK12849.1"/>
    <property type="match status" value="1"/>
</dbReference>
<dbReference type="InterPro" id="IPR001844">
    <property type="entry name" value="Cpn60/GroEL"/>
</dbReference>
<dbReference type="InterPro" id="IPR018370">
    <property type="entry name" value="Chaperonin_Cpn60_CS"/>
</dbReference>
<organism evidence="11 12">
    <name type="scientific">Pseudooceanicola lipolyticus</name>
    <dbReference type="NCBI Taxonomy" id="2029104"/>
    <lineage>
        <taxon>Bacteria</taxon>
        <taxon>Pseudomonadati</taxon>
        <taxon>Pseudomonadota</taxon>
        <taxon>Alphaproteobacteria</taxon>
        <taxon>Rhodobacterales</taxon>
        <taxon>Paracoccaceae</taxon>
        <taxon>Pseudooceanicola</taxon>
    </lineage>
</organism>
<name>A0A2M8IV15_9RHOB</name>
<comment type="function">
    <text evidence="7 9">Together with its co-chaperonin GroES, plays an essential role in assisting protein folding. The GroEL-GroES system forms a nano-cage that allows encapsulation of the non-native substrate proteins and provides a physical environment optimized to promote and accelerate protein folding.</text>
</comment>
<feature type="binding site" evidence="7">
    <location>
        <position position="415"/>
    </location>
    <ligand>
        <name>ATP</name>
        <dbReference type="ChEBI" id="CHEBI:30616"/>
    </ligand>
</feature>
<dbReference type="GO" id="GO:0051082">
    <property type="term" value="F:unfolded protein binding"/>
    <property type="evidence" value="ECO:0007669"/>
    <property type="project" value="UniProtKB-UniRule"/>
</dbReference>
<dbReference type="NCBIfam" id="TIGR02348">
    <property type="entry name" value="GroEL"/>
    <property type="match status" value="1"/>
</dbReference>
<keyword evidence="5 7" id="KW-0143">Chaperone</keyword>
<dbReference type="Gene3D" id="1.10.560.10">
    <property type="entry name" value="GroEL-like equatorial domain"/>
    <property type="match status" value="1"/>
</dbReference>
<dbReference type="NCBIfam" id="NF000592">
    <property type="entry name" value="PRK00013.1"/>
    <property type="match status" value="1"/>
</dbReference>
<dbReference type="Proteomes" id="UP000231553">
    <property type="component" value="Unassembled WGS sequence"/>
</dbReference>
<comment type="caution">
    <text evidence="7">Lacks conserved residue(s) required for the propagation of feature annotation.</text>
</comment>
<dbReference type="CDD" id="cd03344">
    <property type="entry name" value="GroEL"/>
    <property type="match status" value="1"/>
</dbReference>
<dbReference type="NCBIfam" id="NF009489">
    <property type="entry name" value="PRK12851.1"/>
    <property type="match status" value="1"/>
</dbReference>
<reference evidence="11 12" key="1">
    <citation type="journal article" date="2018" name="Int. J. Syst. Evol. Microbiol.">
        <title>Pseudooceanicola lipolyticus sp. nov., a marine alphaproteobacterium, reclassification of Oceanicola flagellatus as Pseudooceanicola flagellatus comb. nov. and emended description of the genus Pseudooceanicola.</title>
        <authorList>
            <person name="Huang M.-M."/>
            <person name="Guo L.-L."/>
            <person name="Wu Y.-H."/>
            <person name="Lai Q.-L."/>
            <person name="Shao Z.-Z."/>
            <person name="Wang C.-S."/>
            <person name="Wu M."/>
            <person name="Xu X.-W."/>
        </authorList>
    </citation>
    <scope>NUCLEOTIDE SEQUENCE [LARGE SCALE GENOMIC DNA]</scope>
    <source>
        <strain evidence="11 12">157</strain>
    </source>
</reference>
<accession>A0A2M8IV15</accession>
<comment type="subunit">
    <text evidence="7 9">Forms a cylinder of 14 subunits composed of two heptameric rings stacked back-to-back. Interacts with the co-chaperonin GroES.</text>
</comment>
<dbReference type="FunFam" id="1.10.560.10:FF:000001">
    <property type="entry name" value="60 kDa chaperonin"/>
    <property type="match status" value="1"/>
</dbReference>
<evidence type="ECO:0000256" key="3">
    <source>
        <dbReference type="ARBA" id="ARBA00022741"/>
    </source>
</evidence>
<dbReference type="SUPFAM" id="SSF54849">
    <property type="entry name" value="GroEL-intermediate domain like"/>
    <property type="match status" value="1"/>
</dbReference>
<dbReference type="SUPFAM" id="SSF48592">
    <property type="entry name" value="GroEL equatorial domain-like"/>
    <property type="match status" value="1"/>
</dbReference>
<dbReference type="Gene3D" id="3.50.7.10">
    <property type="entry name" value="GroEL"/>
    <property type="match status" value="1"/>
</dbReference>
<dbReference type="InterPro" id="IPR002423">
    <property type="entry name" value="Cpn60/GroEL/TCP-1"/>
</dbReference>
<dbReference type="Pfam" id="PF00118">
    <property type="entry name" value="Cpn60_TCP1"/>
    <property type="match status" value="1"/>
</dbReference>
<evidence type="ECO:0000313" key="12">
    <source>
        <dbReference type="Proteomes" id="UP000231553"/>
    </source>
</evidence>
<comment type="subcellular location">
    <subcellularLocation>
        <location evidence="7">Cytoplasm</location>
    </subcellularLocation>
</comment>
<dbReference type="FunFam" id="3.50.7.10:FF:000001">
    <property type="entry name" value="60 kDa chaperonin"/>
    <property type="match status" value="1"/>
</dbReference>
<comment type="similarity">
    <text evidence="1 7 8">Belongs to the chaperonin (HSP60) family.</text>
</comment>
<dbReference type="GO" id="GO:0005524">
    <property type="term" value="F:ATP binding"/>
    <property type="evidence" value="ECO:0007669"/>
    <property type="project" value="UniProtKB-UniRule"/>
</dbReference>
<feature type="binding site" evidence="7">
    <location>
        <begin position="30"/>
        <end position="33"/>
    </location>
    <ligand>
        <name>ATP</name>
        <dbReference type="ChEBI" id="CHEBI:30616"/>
    </ligand>
</feature>
<dbReference type="EC" id="5.6.1.7" evidence="7"/>
<keyword evidence="6 7" id="KW-0413">Isomerase</keyword>
<keyword evidence="2 7" id="KW-0963">Cytoplasm</keyword>
<dbReference type="NCBIfam" id="NF009488">
    <property type="entry name" value="PRK12850.1"/>
    <property type="match status" value="1"/>
</dbReference>
<dbReference type="HAMAP" id="MF_00600">
    <property type="entry name" value="CH60"/>
    <property type="match status" value="1"/>
</dbReference>